<dbReference type="GO" id="GO:0050897">
    <property type="term" value="F:cobalt ion binding"/>
    <property type="evidence" value="ECO:0007669"/>
    <property type="project" value="TreeGrafter"/>
</dbReference>
<evidence type="ECO:0000313" key="10">
    <source>
        <dbReference type="Proteomes" id="UP000004690"/>
    </source>
</evidence>
<dbReference type="PANTHER" id="PTHR46494">
    <property type="entry name" value="CORA FAMILY METAL ION TRANSPORTER (EUROFUNG)"/>
    <property type="match status" value="1"/>
</dbReference>
<feature type="transmembrane region" description="Helical" evidence="8">
    <location>
        <begin position="305"/>
        <end position="325"/>
    </location>
</feature>
<evidence type="ECO:0000256" key="7">
    <source>
        <dbReference type="ARBA" id="ARBA00023136"/>
    </source>
</evidence>
<keyword evidence="7 8" id="KW-0472">Membrane</keyword>
<dbReference type="HOGENOM" id="CLU_007127_0_0_10"/>
<dbReference type="SUPFAM" id="SSF143865">
    <property type="entry name" value="CorA soluble domain-like"/>
    <property type="match status" value="1"/>
</dbReference>
<dbReference type="OrthoDB" id="9803416at2"/>
<dbReference type="GO" id="GO:0005886">
    <property type="term" value="C:plasma membrane"/>
    <property type="evidence" value="ECO:0007669"/>
    <property type="project" value="UniProtKB-SubCell"/>
</dbReference>
<comment type="subcellular location">
    <subcellularLocation>
        <location evidence="1">Cell membrane</location>
        <topology evidence="1">Multi-pass membrane protein</topology>
    </subcellularLocation>
    <subcellularLocation>
        <location evidence="8">Membrane</location>
        <topology evidence="8">Multi-pass membrane protein</topology>
    </subcellularLocation>
</comment>
<accession>I3C9G4</accession>
<keyword evidence="3 8" id="KW-0813">Transport</keyword>
<comment type="similarity">
    <text evidence="2 8">Belongs to the CorA metal ion transporter (MIT) (TC 1.A.35) family.</text>
</comment>
<keyword evidence="10" id="KW-1185">Reference proteome</keyword>
<dbReference type="Gene3D" id="3.30.460.20">
    <property type="entry name" value="CorA soluble domain-like"/>
    <property type="match status" value="1"/>
</dbReference>
<sequence>MTKRKLNLKDKIRRPFKSIQKVGKAPGTVTYMGLRKDGTYKVSVTDYADDFYQAETLAKVEDAFKFRDTDTVSWINVQGLSNEAEIEKLGKYYNINPLVLEDLVNTNQRPKVDEYDDYVFCVLKMLYLDDNYKLITEHVALILTEHAVLLFQEVEDDVFKGVRERLANKFGRIRTRGADYLFFALIDAIIDQYFVILEELTNQTELLEERVYNNPEQEIASNIQALRKEVLAIRRNVFPVREISNRLVKTDHRLFHPETKLFLSDVNDHSIQIHETIEMLREMSMSLMEMYMSNVSNKMNEVMKVLTIMASIFIPLTFIAGIYGMNFDYMPELHNKYSYFIVLGIMFLILVLMLVYFKRKKWL</sequence>
<dbReference type="SUPFAM" id="SSF144083">
    <property type="entry name" value="Magnesium transport protein CorA, transmembrane region"/>
    <property type="match status" value="1"/>
</dbReference>
<evidence type="ECO:0000256" key="1">
    <source>
        <dbReference type="ARBA" id="ARBA00004651"/>
    </source>
</evidence>
<dbReference type="RefSeq" id="WP_008614417.1">
    <property type="nucleotide sequence ID" value="NZ_JH651379.1"/>
</dbReference>
<evidence type="ECO:0000256" key="5">
    <source>
        <dbReference type="ARBA" id="ARBA00022692"/>
    </source>
</evidence>
<dbReference type="InterPro" id="IPR002523">
    <property type="entry name" value="MgTranspt_CorA/ZnTranspt_ZntB"/>
</dbReference>
<dbReference type="EMBL" id="JH651379">
    <property type="protein sequence ID" value="EIJ40257.1"/>
    <property type="molecule type" value="Genomic_DNA"/>
</dbReference>
<name>I3C9G4_9FLAO</name>
<evidence type="ECO:0000256" key="2">
    <source>
        <dbReference type="ARBA" id="ARBA00009765"/>
    </source>
</evidence>
<protein>
    <recommendedName>
        <fullName evidence="8">Magnesium transport protein CorA</fullName>
    </recommendedName>
</protein>
<dbReference type="eggNOG" id="COG0598">
    <property type="taxonomic scope" value="Bacteria"/>
</dbReference>
<dbReference type="Pfam" id="PF01544">
    <property type="entry name" value="CorA"/>
    <property type="match status" value="1"/>
</dbReference>
<evidence type="ECO:0000256" key="4">
    <source>
        <dbReference type="ARBA" id="ARBA00022475"/>
    </source>
</evidence>
<dbReference type="Gene3D" id="1.20.58.340">
    <property type="entry name" value="Magnesium transport protein CorA, transmembrane region"/>
    <property type="match status" value="2"/>
</dbReference>
<evidence type="ECO:0000313" key="9">
    <source>
        <dbReference type="EMBL" id="EIJ40257.1"/>
    </source>
</evidence>
<dbReference type="NCBIfam" id="TIGR00383">
    <property type="entry name" value="corA"/>
    <property type="match status" value="1"/>
</dbReference>
<dbReference type="InterPro" id="IPR004488">
    <property type="entry name" value="Mg/Co-transport_prot_CorA"/>
</dbReference>
<keyword evidence="6 8" id="KW-1133">Transmembrane helix</keyword>
<dbReference type="GO" id="GO:0015087">
    <property type="term" value="F:cobalt ion transmembrane transporter activity"/>
    <property type="evidence" value="ECO:0007669"/>
    <property type="project" value="UniProtKB-UniRule"/>
</dbReference>
<dbReference type="GO" id="GO:0000287">
    <property type="term" value="F:magnesium ion binding"/>
    <property type="evidence" value="ECO:0007669"/>
    <property type="project" value="TreeGrafter"/>
</dbReference>
<dbReference type="GO" id="GO:0015095">
    <property type="term" value="F:magnesium ion transmembrane transporter activity"/>
    <property type="evidence" value="ECO:0007669"/>
    <property type="project" value="UniProtKB-UniRule"/>
</dbReference>
<dbReference type="InterPro" id="IPR045861">
    <property type="entry name" value="CorA_cytoplasmic_dom"/>
</dbReference>
<proteinExistence type="inferred from homology"/>
<gene>
    <name evidence="8" type="primary">corA</name>
    <name evidence="9" type="ORF">JoomaDRAFT_3311</name>
</gene>
<keyword evidence="5 8" id="KW-0812">Transmembrane</keyword>
<dbReference type="InterPro" id="IPR045863">
    <property type="entry name" value="CorA_TM1_TM2"/>
</dbReference>
<evidence type="ECO:0000256" key="8">
    <source>
        <dbReference type="RuleBase" id="RU362010"/>
    </source>
</evidence>
<dbReference type="FunFam" id="1.20.58.340:FF:000012">
    <property type="entry name" value="Magnesium transport protein CorA"/>
    <property type="match status" value="1"/>
</dbReference>
<comment type="function">
    <text evidence="8">Mediates influx of magnesium ions.</text>
</comment>
<organism evidence="9 10">
    <name type="scientific">Galbibacter orientalis DSM 19592</name>
    <dbReference type="NCBI Taxonomy" id="926559"/>
    <lineage>
        <taxon>Bacteria</taxon>
        <taxon>Pseudomonadati</taxon>
        <taxon>Bacteroidota</taxon>
        <taxon>Flavobacteriia</taxon>
        <taxon>Flavobacteriales</taxon>
        <taxon>Flavobacteriaceae</taxon>
        <taxon>Galbibacter</taxon>
    </lineage>
</organism>
<dbReference type="CDD" id="cd12828">
    <property type="entry name" value="TmCorA-like_1"/>
    <property type="match status" value="1"/>
</dbReference>
<dbReference type="AlphaFoldDB" id="I3C9G4"/>
<dbReference type="PANTHER" id="PTHR46494:SF1">
    <property type="entry name" value="CORA FAMILY METAL ION TRANSPORTER (EUROFUNG)"/>
    <property type="match status" value="1"/>
</dbReference>
<dbReference type="STRING" id="926559.JoomaDRAFT_3311"/>
<feature type="transmembrane region" description="Helical" evidence="8">
    <location>
        <begin position="337"/>
        <end position="357"/>
    </location>
</feature>
<keyword evidence="8" id="KW-0460">Magnesium</keyword>
<dbReference type="Proteomes" id="UP000004690">
    <property type="component" value="Unassembled WGS sequence"/>
</dbReference>
<keyword evidence="4 8" id="KW-1003">Cell membrane</keyword>
<reference evidence="9 10" key="1">
    <citation type="submission" date="2012-02" db="EMBL/GenBank/DDBJ databases">
        <title>Improved High-Quality Draft genome of Joostella marina DSM 19592.</title>
        <authorList>
            <consortium name="US DOE Joint Genome Institute (JGI-PGF)"/>
            <person name="Lucas S."/>
            <person name="Copeland A."/>
            <person name="Lapidus A."/>
            <person name="Bruce D."/>
            <person name="Goodwin L."/>
            <person name="Pitluck S."/>
            <person name="Peters L."/>
            <person name="Chertkov O."/>
            <person name="Ovchinnikova G."/>
            <person name="Kyrpides N."/>
            <person name="Mavromatis K."/>
            <person name="Detter J.C."/>
            <person name="Han C."/>
            <person name="Land M."/>
            <person name="Hauser L."/>
            <person name="Markowitz V."/>
            <person name="Cheng J.-F."/>
            <person name="Hugenholtz P."/>
            <person name="Woyke T."/>
            <person name="Wu D."/>
            <person name="Tindall B."/>
            <person name="Brambilla E."/>
            <person name="Klenk H.-P."/>
            <person name="Eisen J.A."/>
        </authorList>
    </citation>
    <scope>NUCLEOTIDE SEQUENCE [LARGE SCALE GENOMIC DNA]</scope>
    <source>
        <strain evidence="9 10">DSM 19592</strain>
    </source>
</reference>
<evidence type="ECO:0000256" key="3">
    <source>
        <dbReference type="ARBA" id="ARBA00022448"/>
    </source>
</evidence>
<keyword evidence="8" id="KW-0406">Ion transport</keyword>
<evidence type="ECO:0000256" key="6">
    <source>
        <dbReference type="ARBA" id="ARBA00022989"/>
    </source>
</evidence>